<protein>
    <submittedName>
        <fullName evidence="4">tRNA (N6-threonylcarbamoyladenosine(37)-N6)-methyltransferase TrmO</fullName>
    </submittedName>
</protein>
<feature type="domain" description="TsaA-like" evidence="3">
    <location>
        <begin position="5"/>
        <end position="135"/>
    </location>
</feature>
<dbReference type="RefSeq" id="WP_155304696.1">
    <property type="nucleotide sequence ID" value="NZ_AP021875.1"/>
</dbReference>
<comment type="similarity">
    <text evidence="2">Belongs to the tRNA methyltransferase O family.</text>
</comment>
<dbReference type="PANTHER" id="PTHR12818:SF0">
    <property type="entry name" value="TRNA (ADENINE(37)-N6)-METHYLTRANSFERASE"/>
    <property type="match status" value="1"/>
</dbReference>
<dbReference type="CDD" id="cd09281">
    <property type="entry name" value="UPF0066"/>
    <property type="match status" value="1"/>
</dbReference>
<reference evidence="4 5" key="1">
    <citation type="submission" date="2019-11" db="EMBL/GenBank/DDBJ databases">
        <title>Comparative genomics of hydrocarbon-degrading Desulfosarcina strains.</title>
        <authorList>
            <person name="Watanabe M."/>
            <person name="Kojima H."/>
            <person name="Fukui M."/>
        </authorList>
    </citation>
    <scope>NUCLEOTIDE SEQUENCE [LARGE SCALE GENOMIC DNA]</scope>
    <source>
        <strain evidence="4 5">PP31</strain>
    </source>
</reference>
<evidence type="ECO:0000256" key="1">
    <source>
        <dbReference type="ARBA" id="ARBA00022691"/>
    </source>
</evidence>
<gene>
    <name evidence="4" type="ORF">DSCW_32230</name>
</gene>
<dbReference type="GO" id="GO:0008168">
    <property type="term" value="F:methyltransferase activity"/>
    <property type="evidence" value="ECO:0007669"/>
    <property type="project" value="UniProtKB-KW"/>
</dbReference>
<dbReference type="InterPro" id="IPR023370">
    <property type="entry name" value="TrmO-like_N"/>
</dbReference>
<organism evidence="4 5">
    <name type="scientific">Desulfosarcina widdelii</name>
    <dbReference type="NCBI Taxonomy" id="947919"/>
    <lineage>
        <taxon>Bacteria</taxon>
        <taxon>Pseudomonadati</taxon>
        <taxon>Thermodesulfobacteriota</taxon>
        <taxon>Desulfobacteria</taxon>
        <taxon>Desulfobacterales</taxon>
        <taxon>Desulfosarcinaceae</taxon>
        <taxon>Desulfosarcina</taxon>
    </lineage>
</organism>
<dbReference type="KEGG" id="dwd:DSCW_32230"/>
<dbReference type="OrthoDB" id="9804309at2"/>
<dbReference type="InterPro" id="IPR036413">
    <property type="entry name" value="YaeB-like_sf"/>
</dbReference>
<dbReference type="EMBL" id="AP021875">
    <property type="protein sequence ID" value="BBO75806.1"/>
    <property type="molecule type" value="Genomic_DNA"/>
</dbReference>
<dbReference type="InterPro" id="IPR036414">
    <property type="entry name" value="YaeB_N_sf"/>
</dbReference>
<dbReference type="PROSITE" id="PS51668">
    <property type="entry name" value="TSAA_2"/>
    <property type="match status" value="1"/>
</dbReference>
<proteinExistence type="inferred from homology"/>
<dbReference type="InterPro" id="IPR040372">
    <property type="entry name" value="YaeB-like"/>
</dbReference>
<dbReference type="AlphaFoldDB" id="A0A5K7Z292"/>
<evidence type="ECO:0000259" key="3">
    <source>
        <dbReference type="PROSITE" id="PS51668"/>
    </source>
</evidence>
<dbReference type="SUPFAM" id="SSF118196">
    <property type="entry name" value="YaeB-like"/>
    <property type="match status" value="1"/>
</dbReference>
<dbReference type="GO" id="GO:0032259">
    <property type="term" value="P:methylation"/>
    <property type="evidence" value="ECO:0007669"/>
    <property type="project" value="UniProtKB-KW"/>
</dbReference>
<dbReference type="Gene3D" id="2.40.30.70">
    <property type="entry name" value="YaeB-like"/>
    <property type="match status" value="1"/>
</dbReference>
<name>A0A5K7Z292_9BACT</name>
<evidence type="ECO:0000256" key="2">
    <source>
        <dbReference type="ARBA" id="ARBA00033753"/>
    </source>
</evidence>
<accession>A0A5K7Z292</accession>
<dbReference type="PANTHER" id="PTHR12818">
    <property type="entry name" value="TRNA (ADENINE(37)-N6)-METHYLTRANSFERASE"/>
    <property type="match status" value="1"/>
</dbReference>
<evidence type="ECO:0000313" key="4">
    <source>
        <dbReference type="EMBL" id="BBO75806.1"/>
    </source>
</evidence>
<dbReference type="Pfam" id="PF01980">
    <property type="entry name" value="TrmO_N"/>
    <property type="match status" value="1"/>
</dbReference>
<evidence type="ECO:0000313" key="5">
    <source>
        <dbReference type="Proteomes" id="UP000427769"/>
    </source>
</evidence>
<dbReference type="Proteomes" id="UP000427769">
    <property type="component" value="Chromosome"/>
</dbReference>
<keyword evidence="4" id="KW-0489">Methyltransferase</keyword>
<sequence>MEITFTSIGTAHPSTDNIPRHWTVSDVEGTLVIDPQYTEALADIAVGQRIVVLFHFHKSPPFSPNLLKQTPPHRQRPFGVFSICSPRRPNSIGLSVLEVLSRDANVIGVRGMDMIEGTPILDIKPFVDKDSNLPSREDAD</sequence>
<keyword evidence="1" id="KW-0949">S-adenosyl-L-methionine</keyword>
<keyword evidence="5" id="KW-1185">Reference proteome</keyword>
<keyword evidence="4" id="KW-0808">Transferase</keyword>